<dbReference type="PANTHER" id="PTHR47495:SF2">
    <property type="entry name" value="ALDEHYDE DEHYDROGENASE"/>
    <property type="match status" value="1"/>
</dbReference>
<dbReference type="PANTHER" id="PTHR47495">
    <property type="entry name" value="ALDEHYDE DEHYDROGENASE"/>
    <property type="match status" value="1"/>
</dbReference>
<dbReference type="InterPro" id="IPR037165">
    <property type="entry name" value="AldOxase/xan_DH_Mopterin-bd_sf"/>
</dbReference>
<sequence length="755" mass="80565">MSKLKRRHFVFGAAVAAGALIIGWAALPARQRLMPDSPLPTAAGQYALNGWVKISDDGTITVVMAQVEMGQGAQTGLAMLLADEMDADWARVKLEPSTYDRIYNNQAAIVDELPFRPDDHSIVKRVSGHLARRILREIPGLQGTGGSSSIADQWLPMREAGAAARAMLVAAAASRWQVPADSCTVALGVVRHPSGRDASFGELAASAAHMPVPHNVKLKNVTDFRLIGQPVRRLDNAAKLDGSARFGIDSVPPGLLYASILMCPTLGGRVARFDGSAAKALRGVRHIVALEPVPGGLGSTGATSGGVAVIADTPFHAIQALDHISVEWDHGAAYTQSSRAIDVALTHALNNGDGKTHFEAGDVKNALASATQTISAEYLVPLLAHAAMEPMNCTVQFKDGRATVWAGTQTQGFARRAAAKALGIDTDRVDLRVPFIGGGFGRRHISDVIVQAAWLARLTDGAPVQLLWTREQDMTHDYYRPAYLSRCTAGFDSTRRLIVWHVTSAGSSMGAPSFLDASTEGAFDTAYAFPNARVAHQTVEPGIPLGIWRSVNHSQNGFFTESFIDECAAAAQRDPIAFRADLLRDDERHLHVLRRVAELSQWNAPLAAASDGTPRARGVAIHRSFGTIVAQVAEVSVTSNQQIRVHRIVCVVDCGMPVNPNLIRQQMEGAIVFGLSAALHGEITVENGTVQQRNFDGYAPVRMDECPQIDVDIVPSTLAPGGVGEPGTPPVAPAVANALFALTGQRLRSLPLRLA</sequence>
<dbReference type="InterPro" id="IPR046867">
    <property type="entry name" value="AldOxase/xan_DH_MoCoBD2"/>
</dbReference>
<dbReference type="PIRSF" id="PIRSF036389">
    <property type="entry name" value="IOR_B"/>
    <property type="match status" value="1"/>
</dbReference>
<organism evidence="2 3">
    <name type="scientific">Paraburkholderia edwinii</name>
    <dbReference type="NCBI Taxonomy" id="2861782"/>
    <lineage>
        <taxon>Bacteria</taxon>
        <taxon>Pseudomonadati</taxon>
        <taxon>Pseudomonadota</taxon>
        <taxon>Betaproteobacteria</taxon>
        <taxon>Burkholderiales</taxon>
        <taxon>Burkholderiaceae</taxon>
        <taxon>Paraburkholderia</taxon>
    </lineage>
</organism>
<reference evidence="2 3" key="1">
    <citation type="submission" date="2021-07" db="EMBL/GenBank/DDBJ databases">
        <title>Paraburkholderia edwinii protects Aspergillus sp. from phenazines by acting as a toxin sponge.</title>
        <authorList>
            <person name="Dahlstrom K.M."/>
            <person name="Newman D.K."/>
        </authorList>
    </citation>
    <scope>NUCLEOTIDE SEQUENCE [LARGE SCALE GENOMIC DNA]</scope>
    <source>
        <strain evidence="2 3">Pe01</strain>
    </source>
</reference>
<dbReference type="SMART" id="SM01008">
    <property type="entry name" value="Ald_Xan_dh_C"/>
    <property type="match status" value="1"/>
</dbReference>
<evidence type="ECO:0000313" key="3">
    <source>
        <dbReference type="Proteomes" id="UP000826462"/>
    </source>
</evidence>
<dbReference type="InterPro" id="IPR008274">
    <property type="entry name" value="AldOxase/xan_DH_MoCoBD1"/>
</dbReference>
<dbReference type="Pfam" id="PF02738">
    <property type="entry name" value="MoCoBD_1"/>
    <property type="match status" value="1"/>
</dbReference>
<dbReference type="InterPro" id="IPR012368">
    <property type="entry name" value="OxRdtase_Mopterin-bd_su_IorB"/>
</dbReference>
<dbReference type="InterPro" id="IPR006311">
    <property type="entry name" value="TAT_signal"/>
</dbReference>
<dbReference type="PROSITE" id="PS51318">
    <property type="entry name" value="TAT"/>
    <property type="match status" value="1"/>
</dbReference>
<dbReference type="Gene3D" id="3.30.365.10">
    <property type="entry name" value="Aldehyde oxidase/xanthine dehydrogenase, molybdopterin binding domain"/>
    <property type="match status" value="4"/>
</dbReference>
<dbReference type="InterPro" id="IPR000674">
    <property type="entry name" value="Ald_Oxase/Xan_DH_a/b"/>
</dbReference>
<dbReference type="Pfam" id="PF20256">
    <property type="entry name" value="MoCoBD_2"/>
    <property type="match status" value="2"/>
</dbReference>
<evidence type="ECO:0000313" key="2">
    <source>
        <dbReference type="EMBL" id="QYD68260.1"/>
    </source>
</evidence>
<proteinExistence type="predicted"/>
<protein>
    <submittedName>
        <fullName evidence="2">Xanthine dehydrogenase family protein molybdopterin-binding subunit</fullName>
    </submittedName>
</protein>
<dbReference type="RefSeq" id="WP_219797653.1">
    <property type="nucleotide sequence ID" value="NZ_CP080095.1"/>
</dbReference>
<evidence type="ECO:0000259" key="1">
    <source>
        <dbReference type="SMART" id="SM01008"/>
    </source>
</evidence>
<name>A0ABX8UML0_9BURK</name>
<dbReference type="EMBL" id="CP080095">
    <property type="protein sequence ID" value="QYD68260.1"/>
    <property type="molecule type" value="Genomic_DNA"/>
</dbReference>
<accession>A0ABX8UML0</accession>
<dbReference type="SUPFAM" id="SSF56003">
    <property type="entry name" value="Molybdenum cofactor-binding domain"/>
    <property type="match status" value="2"/>
</dbReference>
<dbReference type="InterPro" id="IPR052516">
    <property type="entry name" value="N-heterocyclic_Hydroxylase"/>
</dbReference>
<keyword evidence="3" id="KW-1185">Reference proteome</keyword>
<dbReference type="Gene3D" id="3.90.1170.50">
    <property type="entry name" value="Aldehyde oxidase/xanthine dehydrogenase, a/b hammerhead"/>
    <property type="match status" value="1"/>
</dbReference>
<dbReference type="Proteomes" id="UP000826462">
    <property type="component" value="Chromosome 1"/>
</dbReference>
<gene>
    <name evidence="2" type="ORF">KZJ38_18660</name>
</gene>
<feature type="domain" description="Aldehyde oxidase/xanthine dehydrogenase a/b hammerhead" evidence="1">
    <location>
        <begin position="241"/>
        <end position="332"/>
    </location>
</feature>